<dbReference type="PANTHER" id="PTHR11575:SF6">
    <property type="entry name" value="2',3'-CYCLIC-NUCLEOTIDE 2'-PHOSPHODIESTERASE_3'-NUCLEOTIDASE"/>
    <property type="match status" value="1"/>
</dbReference>
<dbReference type="Proteomes" id="UP001519887">
    <property type="component" value="Unassembled WGS sequence"/>
</dbReference>
<dbReference type="InterPro" id="IPR006179">
    <property type="entry name" value="5_nucleotidase/apyrase"/>
</dbReference>
<sequence length="330" mass="36614">LLIDNGDLLQGTPLMHHFVKYNRSGIHPAIMTLNHLGYNAAVLGNHDFNYGLEILRQAVHDSAFPWLSANIIDSRTRQPAFGQPYLIRQIRQEAKVAILGLTTHFIPQWEIPEFIHGLTFIDALSAAKKWVELIRNVEKPDVMIISYHGGLERDPDTGEAVEALSGENQAYAMCTELEGVDVLLTGHQHQLLTDEVNGVTILQPGCNGLALGKVSIQLVKRKEAWMIAQKTASLILTNETVQPDIQIMKLTERHEQQTQVWLDRPIGEVFDHAPLQDPLSAGLSDHPFMDDMSPDQLDATASGLTRGAVLTSDSPESGSSVTMRDIIFDY</sequence>
<evidence type="ECO:0000259" key="2">
    <source>
        <dbReference type="Pfam" id="PF00149"/>
    </source>
</evidence>
<dbReference type="Gene3D" id="3.60.21.10">
    <property type="match status" value="1"/>
</dbReference>
<keyword evidence="1" id="KW-0378">Hydrolase</keyword>
<dbReference type="SUPFAM" id="SSF56300">
    <property type="entry name" value="Metallo-dependent phosphatases"/>
    <property type="match status" value="1"/>
</dbReference>
<keyword evidence="1" id="KW-0547">Nucleotide-binding</keyword>
<reference evidence="3 4" key="1">
    <citation type="submission" date="2021-07" db="EMBL/GenBank/DDBJ databases">
        <title>Paenibacillus radiodurans sp. nov., isolated from the southeastern edge of Tengger Desert.</title>
        <authorList>
            <person name="Zhang G."/>
        </authorList>
    </citation>
    <scope>NUCLEOTIDE SEQUENCE [LARGE SCALE GENOMIC DNA]</scope>
    <source>
        <strain evidence="3 4">CCM 7311</strain>
    </source>
</reference>
<accession>A0ABS7C7J2</accession>
<organism evidence="3 4">
    <name type="scientific">Paenibacillus sepulcri</name>
    <dbReference type="NCBI Taxonomy" id="359917"/>
    <lineage>
        <taxon>Bacteria</taxon>
        <taxon>Bacillati</taxon>
        <taxon>Bacillota</taxon>
        <taxon>Bacilli</taxon>
        <taxon>Bacillales</taxon>
        <taxon>Paenibacillaceae</taxon>
        <taxon>Paenibacillus</taxon>
    </lineage>
</organism>
<evidence type="ECO:0000313" key="4">
    <source>
        <dbReference type="Proteomes" id="UP001519887"/>
    </source>
</evidence>
<feature type="domain" description="Calcineurin-like phosphoesterase" evidence="2">
    <location>
        <begin position="1"/>
        <end position="190"/>
    </location>
</feature>
<comment type="similarity">
    <text evidence="1">Belongs to the 5'-nucleotidase family.</text>
</comment>
<evidence type="ECO:0000313" key="3">
    <source>
        <dbReference type="EMBL" id="MBW7456853.1"/>
    </source>
</evidence>
<gene>
    <name evidence="3" type="ORF">K0U00_22725</name>
</gene>
<dbReference type="PRINTS" id="PR01607">
    <property type="entry name" value="APYRASEFAMLY"/>
</dbReference>
<dbReference type="InterPro" id="IPR029052">
    <property type="entry name" value="Metallo-depent_PP-like"/>
</dbReference>
<proteinExistence type="inferred from homology"/>
<dbReference type="Pfam" id="PF00149">
    <property type="entry name" value="Metallophos"/>
    <property type="match status" value="1"/>
</dbReference>
<name>A0ABS7C7J2_9BACL</name>
<feature type="non-terminal residue" evidence="3">
    <location>
        <position position="1"/>
    </location>
</feature>
<dbReference type="PANTHER" id="PTHR11575">
    <property type="entry name" value="5'-NUCLEOTIDASE-RELATED"/>
    <property type="match status" value="1"/>
</dbReference>
<protein>
    <submittedName>
        <fullName evidence="3">Metallophosphoesterase</fullName>
    </submittedName>
</protein>
<comment type="caution">
    <text evidence="3">The sequence shown here is derived from an EMBL/GenBank/DDBJ whole genome shotgun (WGS) entry which is preliminary data.</text>
</comment>
<keyword evidence="4" id="KW-1185">Reference proteome</keyword>
<dbReference type="EMBL" id="JAHZIK010000683">
    <property type="protein sequence ID" value="MBW7456853.1"/>
    <property type="molecule type" value="Genomic_DNA"/>
</dbReference>
<dbReference type="InterPro" id="IPR004843">
    <property type="entry name" value="Calcineurin-like_PHP"/>
</dbReference>
<evidence type="ECO:0000256" key="1">
    <source>
        <dbReference type="RuleBase" id="RU362119"/>
    </source>
</evidence>